<proteinExistence type="predicted"/>
<feature type="compositionally biased region" description="Polar residues" evidence="1">
    <location>
        <begin position="126"/>
        <end position="136"/>
    </location>
</feature>
<protein>
    <submittedName>
        <fullName evidence="2">Uncharacterized protein</fullName>
    </submittedName>
</protein>
<feature type="compositionally biased region" description="Polar residues" evidence="1">
    <location>
        <begin position="158"/>
        <end position="169"/>
    </location>
</feature>
<name>A0A8T3C1A7_DENNO</name>
<gene>
    <name evidence="2" type="ORF">KFK09_005426</name>
</gene>
<dbReference type="InterPro" id="IPR038947">
    <property type="entry name" value="At3g27210-like"/>
</dbReference>
<dbReference type="PANTHER" id="PTHR34280:SF2">
    <property type="entry name" value="OS01G0920100 PROTEIN"/>
    <property type="match status" value="1"/>
</dbReference>
<comment type="caution">
    <text evidence="2">The sequence shown here is derived from an EMBL/GenBank/DDBJ whole genome shotgun (WGS) entry which is preliminary data.</text>
</comment>
<evidence type="ECO:0000313" key="3">
    <source>
        <dbReference type="Proteomes" id="UP000829196"/>
    </source>
</evidence>
<dbReference type="PANTHER" id="PTHR34280">
    <property type="entry name" value="OS01G0920100 PROTEIN"/>
    <property type="match status" value="1"/>
</dbReference>
<feature type="region of interest" description="Disordered" evidence="1">
    <location>
        <begin position="126"/>
        <end position="177"/>
    </location>
</feature>
<dbReference type="OrthoDB" id="1925325at2759"/>
<dbReference type="AlphaFoldDB" id="A0A8T3C1A7"/>
<evidence type="ECO:0000256" key="1">
    <source>
        <dbReference type="SAM" id="MobiDB-lite"/>
    </source>
</evidence>
<feature type="compositionally biased region" description="Basic and acidic residues" evidence="1">
    <location>
        <begin position="102"/>
        <end position="113"/>
    </location>
</feature>
<feature type="compositionally biased region" description="Basic and acidic residues" evidence="1">
    <location>
        <begin position="137"/>
        <end position="155"/>
    </location>
</feature>
<organism evidence="2 3">
    <name type="scientific">Dendrobium nobile</name>
    <name type="common">Orchid</name>
    <dbReference type="NCBI Taxonomy" id="94219"/>
    <lineage>
        <taxon>Eukaryota</taxon>
        <taxon>Viridiplantae</taxon>
        <taxon>Streptophyta</taxon>
        <taxon>Embryophyta</taxon>
        <taxon>Tracheophyta</taxon>
        <taxon>Spermatophyta</taxon>
        <taxon>Magnoliopsida</taxon>
        <taxon>Liliopsida</taxon>
        <taxon>Asparagales</taxon>
        <taxon>Orchidaceae</taxon>
        <taxon>Epidendroideae</taxon>
        <taxon>Malaxideae</taxon>
        <taxon>Dendrobiinae</taxon>
        <taxon>Dendrobium</taxon>
    </lineage>
</organism>
<dbReference type="Proteomes" id="UP000829196">
    <property type="component" value="Unassembled WGS sequence"/>
</dbReference>
<accession>A0A8T3C1A7</accession>
<evidence type="ECO:0000313" key="2">
    <source>
        <dbReference type="EMBL" id="KAI0523036.1"/>
    </source>
</evidence>
<dbReference type="EMBL" id="JAGYWB010000005">
    <property type="protein sequence ID" value="KAI0523036.1"/>
    <property type="molecule type" value="Genomic_DNA"/>
</dbReference>
<sequence>MGFSGGVASKVKRLFFSWQVKENSPDNSKIVNSGLVFGATDFGSKQDMFFDTRGWLDSDCEDDYYSVKGEFTPSRGSTPNRYFGTVGTPQVNGKAFNDDMFPDSRSEHSPTEKKKLAELLQDSLSEQVGNELTSGENKFEGVGKSDEETNGKADIQDVETNQLLSSSGTPKRKKEKSGLSAACCFPGLVPSINSRKQKTAPCIKGLVPSITSRKQKTTPCH</sequence>
<reference evidence="2" key="1">
    <citation type="journal article" date="2022" name="Front. Genet.">
        <title>Chromosome-Scale Assembly of the Dendrobium nobile Genome Provides Insights Into the Molecular Mechanism of the Biosynthesis of the Medicinal Active Ingredient of Dendrobium.</title>
        <authorList>
            <person name="Xu Q."/>
            <person name="Niu S.-C."/>
            <person name="Li K.-L."/>
            <person name="Zheng P.-J."/>
            <person name="Zhang X.-J."/>
            <person name="Jia Y."/>
            <person name="Liu Y."/>
            <person name="Niu Y.-X."/>
            <person name="Yu L.-H."/>
            <person name="Chen D.-F."/>
            <person name="Zhang G.-Q."/>
        </authorList>
    </citation>
    <scope>NUCLEOTIDE SEQUENCE</scope>
    <source>
        <tissue evidence="2">Leaf</tissue>
    </source>
</reference>
<keyword evidence="3" id="KW-1185">Reference proteome</keyword>
<feature type="region of interest" description="Disordered" evidence="1">
    <location>
        <begin position="76"/>
        <end position="113"/>
    </location>
</feature>